<keyword evidence="3" id="KW-1133">Transmembrane helix</keyword>
<reference evidence="4" key="3">
    <citation type="submission" date="2025-09" db="UniProtKB">
        <authorList>
            <consortium name="Ensembl"/>
        </authorList>
    </citation>
    <scope>IDENTIFICATION</scope>
</reference>
<reference evidence="4" key="1">
    <citation type="submission" date="2021-04" db="EMBL/GenBank/DDBJ databases">
        <authorList>
            <consortium name="Wellcome Sanger Institute Data Sharing"/>
        </authorList>
    </citation>
    <scope>NUCLEOTIDE SEQUENCE [LARGE SCALE GENOMIC DNA]</scope>
</reference>
<feature type="transmembrane region" description="Helical" evidence="3">
    <location>
        <begin position="31"/>
        <end position="57"/>
    </location>
</feature>
<dbReference type="InterPro" id="IPR009538">
    <property type="entry name" value="PV-1"/>
</dbReference>
<evidence type="ECO:0000256" key="1">
    <source>
        <dbReference type="SAM" id="Coils"/>
    </source>
</evidence>
<feature type="compositionally biased region" description="Low complexity" evidence="2">
    <location>
        <begin position="423"/>
        <end position="436"/>
    </location>
</feature>
<dbReference type="Ensembl" id="ENSSAUT00010006728.1">
    <property type="protein sequence ID" value="ENSSAUP00010006242.1"/>
    <property type="gene ID" value="ENSSAUG00010003174.1"/>
</dbReference>
<keyword evidence="3" id="KW-0812">Transmembrane</keyword>
<feature type="coiled-coil region" evidence="1">
    <location>
        <begin position="291"/>
        <end position="382"/>
    </location>
</feature>
<dbReference type="OrthoDB" id="8828676at2759"/>
<reference evidence="4" key="2">
    <citation type="submission" date="2025-08" db="UniProtKB">
        <authorList>
            <consortium name="Ensembl"/>
        </authorList>
    </citation>
    <scope>IDENTIFICATION</scope>
</reference>
<feature type="compositionally biased region" description="Low complexity" evidence="2">
    <location>
        <begin position="452"/>
        <end position="547"/>
    </location>
</feature>
<evidence type="ECO:0000313" key="4">
    <source>
        <dbReference type="Ensembl" id="ENSSAUP00010006242.1"/>
    </source>
</evidence>
<dbReference type="InParanoid" id="A0A671U045"/>
<feature type="compositionally biased region" description="Low complexity" evidence="2">
    <location>
        <begin position="604"/>
        <end position="644"/>
    </location>
</feature>
<dbReference type="PANTHER" id="PTHR21687:SF5">
    <property type="entry name" value="PLASMALEMMA VESICLE-ASSOCIATED PROTEIN"/>
    <property type="match status" value="1"/>
</dbReference>
<feature type="compositionally biased region" description="Low complexity" evidence="2">
    <location>
        <begin position="560"/>
        <end position="594"/>
    </location>
</feature>
<sequence>MYSSGYSQVSKYSPQAQKKMQYRSKGKSCGYYMRIVFFFSSLIQSLIIVSLVLFLIYGKKQDSASTSRILDLEESFSRLSIENVALRHQRKNLTTLLNSTLTEKARNDWDLVRLRHFSNISMAVIQELDKKLQQCNRELFLCKGTPTTTDRCTRILPGPIDCGRFSDQQRAKLELVESNFTQTVQRMRMELDQTAKERDNLNLEAIRLRRDKSTHEKEVQIYRQRCKEDFVQSLSGVSNVTTTFLEKIDSLFSSHNRFQLTCPKQSEHLEQIRTNCSSLSREVEDRFQRYLNSVADQVSRIQGENSRLKAENWRLSEDYRWCSQNRTDLIKDNKKNLEKLQSKHDEDKERLLMDKMRLNGDIQVLENNVNYKNKEIEHIREQLKQLNMTCMAKAGLGGYPGGSTSQGSPSQSGWGSFGGGGSSSSSSSSSNGGQPSRTGLVPSFGSAGTGLGSSLFQSRSSSSTGSGLNKLGSTGTGSSSSSIFSSGSSSSTGSGLNKLGSTGTGSSSSSIFSPGSSSSSGSAFNRGTGSSSSSIFSSGSSSSTGSGLNKIGSTGGGTSNLGSTGLNPSLSSTGRSSSAIGSSSGSTGSSFGSSLNKPTTNVKSSSGLGLSSGSTGSMSKSGSSGSAFSWLGLGNSNSGQSKTGSGTGKGTSTGSATGTGRTSGLVGGSVSIAQHLQDLQHLINPAGPEEKQDLSRMLG</sequence>
<evidence type="ECO:0000313" key="5">
    <source>
        <dbReference type="Proteomes" id="UP000472265"/>
    </source>
</evidence>
<feature type="compositionally biased region" description="Low complexity" evidence="2">
    <location>
        <begin position="402"/>
        <end position="414"/>
    </location>
</feature>
<feature type="coiled-coil region" evidence="1">
    <location>
        <begin position="184"/>
        <end position="218"/>
    </location>
</feature>
<dbReference type="GeneTree" id="ENSGT00390000006166"/>
<name>A0A671U045_SPAAU</name>
<organism evidence="4 5">
    <name type="scientific">Sparus aurata</name>
    <name type="common">Gilthead sea bream</name>
    <dbReference type="NCBI Taxonomy" id="8175"/>
    <lineage>
        <taxon>Eukaryota</taxon>
        <taxon>Metazoa</taxon>
        <taxon>Chordata</taxon>
        <taxon>Craniata</taxon>
        <taxon>Vertebrata</taxon>
        <taxon>Euteleostomi</taxon>
        <taxon>Actinopterygii</taxon>
        <taxon>Neopterygii</taxon>
        <taxon>Teleostei</taxon>
        <taxon>Neoteleostei</taxon>
        <taxon>Acanthomorphata</taxon>
        <taxon>Eupercaria</taxon>
        <taxon>Spariformes</taxon>
        <taxon>Sparidae</taxon>
        <taxon>Sparus</taxon>
    </lineage>
</organism>
<dbReference type="GO" id="GO:0002693">
    <property type="term" value="P:positive regulation of cellular extravasation"/>
    <property type="evidence" value="ECO:0007669"/>
    <property type="project" value="TreeGrafter"/>
</dbReference>
<dbReference type="OMA" id="KARNDWD"/>
<dbReference type="Pfam" id="PF06637">
    <property type="entry name" value="PV-1"/>
    <property type="match status" value="1"/>
</dbReference>
<keyword evidence="1" id="KW-0175">Coiled coil</keyword>
<feature type="compositionally biased region" description="Low complexity" evidence="2">
    <location>
        <begin position="652"/>
        <end position="664"/>
    </location>
</feature>
<dbReference type="AlphaFoldDB" id="A0A671U045"/>
<feature type="region of interest" description="Disordered" evidence="2">
    <location>
        <begin position="401"/>
        <end position="669"/>
    </location>
</feature>
<evidence type="ECO:0000256" key="2">
    <source>
        <dbReference type="SAM" id="MobiDB-lite"/>
    </source>
</evidence>
<keyword evidence="3" id="KW-0472">Membrane</keyword>
<accession>A0A671U045</accession>
<proteinExistence type="predicted"/>
<evidence type="ECO:0000256" key="3">
    <source>
        <dbReference type="SAM" id="Phobius"/>
    </source>
</evidence>
<dbReference type="GO" id="GO:0043114">
    <property type="term" value="P:regulation of vascular permeability"/>
    <property type="evidence" value="ECO:0007669"/>
    <property type="project" value="TreeGrafter"/>
</dbReference>
<protein>
    <submittedName>
        <fullName evidence="4">Plasmalemma vesicle associated protein a</fullName>
    </submittedName>
</protein>
<dbReference type="Proteomes" id="UP000472265">
    <property type="component" value="Chromosome 21"/>
</dbReference>
<dbReference type="PANTHER" id="PTHR21687">
    <property type="entry name" value="PLASMALEMMA VESICLE-ASSOCIATED PROTEIN"/>
    <property type="match status" value="1"/>
</dbReference>
<gene>
    <name evidence="4" type="primary">plvapa</name>
</gene>
<keyword evidence="5" id="KW-1185">Reference proteome</keyword>